<dbReference type="EMBL" id="JACGET010000011">
    <property type="protein sequence ID" value="MBN3106301.1"/>
    <property type="molecule type" value="Genomic_DNA"/>
</dbReference>
<dbReference type="Proteomes" id="UP000269351">
    <property type="component" value="Chromosome"/>
</dbReference>
<dbReference type="AlphaFoldDB" id="A0A3S1AK47"/>
<accession>A0A3S1AK47</accession>
<proteinExistence type="predicted"/>
<organism evidence="2 3">
    <name type="scientific">Pectobacterium brasiliense</name>
    <dbReference type="NCBI Taxonomy" id="180957"/>
    <lineage>
        <taxon>Bacteria</taxon>
        <taxon>Pseudomonadati</taxon>
        <taxon>Pseudomonadota</taxon>
        <taxon>Gammaproteobacteria</taxon>
        <taxon>Enterobacterales</taxon>
        <taxon>Pectobacteriaceae</taxon>
        <taxon>Pectobacterium</taxon>
    </lineage>
</organism>
<reference evidence="2 3" key="2">
    <citation type="submission" date="2020-11" db="EMBL/GenBank/DDBJ databases">
        <title>Complete genome sequence of Pectobacterium brasiliense strain F126.</title>
        <authorList>
            <person name="Miroshnikov K."/>
            <person name="Vo T.N.H."/>
            <person name="Khodykina M.V."/>
            <person name="Kabanova A.P."/>
            <person name="Shneider M."/>
            <person name="Korzhenkov A."/>
            <person name="Toschakov S.V."/>
            <person name="Miroshnikov K.A."/>
            <person name="Ignatov A.N."/>
            <person name="Mikhailova Y.V."/>
            <person name="Shelenkov A."/>
            <person name="Yanushevich Y.G."/>
            <person name="Evseev P.V."/>
        </authorList>
    </citation>
    <scope>NUCLEOTIDE SEQUENCE [LARGE SCALE GENOMIC DNA]</scope>
    <source>
        <strain evidence="2 3">F126</strain>
    </source>
</reference>
<sequence length="98" mass="11219">MKGRYKTDSARPHYDQDITDWLEEHISDGNMMSYSIALYHDGYIYRSIICSGLSEYAQATNFLNSIGLANALAPDARYRGFDALFAPEEDVKKMREKV</sequence>
<evidence type="ECO:0000313" key="2">
    <source>
        <dbReference type="EMBL" id="QPK23648.1"/>
    </source>
</evidence>
<name>A0A3S1AK47_9GAMM</name>
<gene>
    <name evidence="2" type="ORF">F126LOC_018805</name>
    <name evidence="1" type="ORF">H4F48_09430</name>
</gene>
<dbReference type="RefSeq" id="WP_119871176.1">
    <property type="nucleotide sequence ID" value="NZ_CP059955.1"/>
</dbReference>
<keyword evidence="4" id="KW-1185">Reference proteome</keyword>
<evidence type="ECO:0000313" key="4">
    <source>
        <dbReference type="Proteomes" id="UP000762586"/>
    </source>
</evidence>
<dbReference type="EMBL" id="CP065031">
    <property type="protein sequence ID" value="QPK23648.1"/>
    <property type="molecule type" value="Genomic_DNA"/>
</dbReference>
<dbReference type="Proteomes" id="UP000762586">
    <property type="component" value="Unassembled WGS sequence"/>
</dbReference>
<evidence type="ECO:0000313" key="3">
    <source>
        <dbReference type="Proteomes" id="UP000269351"/>
    </source>
</evidence>
<evidence type="ECO:0000313" key="1">
    <source>
        <dbReference type="EMBL" id="MBN3106301.1"/>
    </source>
</evidence>
<protein>
    <submittedName>
        <fullName evidence="2">Uncharacterized protein</fullName>
    </submittedName>
</protein>
<reference evidence="1 4" key="1">
    <citation type="submission" date="2020-07" db="EMBL/GenBank/DDBJ databases">
        <title>A pangenomic view of the genus Pectobacterium provides insights into genome organization, phylogeny, and virulence.</title>
        <authorList>
            <person name="Jonkheer E."/>
            <person name="Brankovics B."/>
            <person name="Houwers I."/>
            <person name="Van Der Wolf J."/>
            <person name="Bonants P."/>
            <person name="Vreeburg R."/>
            <person name="Bollema R."/>
            <person name="De Haan J."/>
            <person name="Berke L."/>
            <person name="De Ridder D."/>
            <person name="Smit S."/>
            <person name="Van Der Lee T.A.J."/>
        </authorList>
    </citation>
    <scope>NUCLEOTIDE SEQUENCE [LARGE SCALE GENOMIC DNA]</scope>
    <source>
        <strain evidence="1 4">NAK:384</strain>
    </source>
</reference>